<evidence type="ECO:0000313" key="2">
    <source>
        <dbReference type="EMBL" id="GIL70901.1"/>
    </source>
</evidence>
<protein>
    <submittedName>
        <fullName evidence="2">Uncharacterized protein</fullName>
    </submittedName>
</protein>
<organism evidence="2 3">
    <name type="scientific">Volvox reticuliferus</name>
    <dbReference type="NCBI Taxonomy" id="1737510"/>
    <lineage>
        <taxon>Eukaryota</taxon>
        <taxon>Viridiplantae</taxon>
        <taxon>Chlorophyta</taxon>
        <taxon>core chlorophytes</taxon>
        <taxon>Chlorophyceae</taxon>
        <taxon>CS clade</taxon>
        <taxon>Chlamydomonadales</taxon>
        <taxon>Volvocaceae</taxon>
        <taxon>Volvox</taxon>
    </lineage>
</organism>
<feature type="region of interest" description="Disordered" evidence="1">
    <location>
        <begin position="45"/>
        <end position="78"/>
    </location>
</feature>
<dbReference type="EMBL" id="BNCP01000002">
    <property type="protein sequence ID" value="GIL70901.1"/>
    <property type="molecule type" value="Genomic_DNA"/>
</dbReference>
<gene>
    <name evidence="2" type="ORF">Vretifemale_1568</name>
</gene>
<dbReference type="Proteomes" id="UP000747110">
    <property type="component" value="Unassembled WGS sequence"/>
</dbReference>
<evidence type="ECO:0000256" key="1">
    <source>
        <dbReference type="SAM" id="MobiDB-lite"/>
    </source>
</evidence>
<sequence length="274" mass="30081">MVAIILPSRLFPPICKATASSKMNNLNDRPPMQLNHIELCRRPLRRTVPKPQGDKTGTSRLRGRGVPPPNGKEWEYHPSKQFIPGKSFASSLESIIKQQRDRTADEATPPLRTSVRISDRSHASHLSGGGVEVVSPVKPYKPLRRMGSPGPKTARVLGIKADDTKDAALPTYALLGTARRDVFVTSRPTTAPACVLLTNTGLRSGYENARSAYDDVVQYRHSGGICPPDYKMVAERPAAPQLGHPGDPHARNSFLDSQSSYRVNKMRGQMSEIL</sequence>
<name>A0A8J4BY93_9CHLO</name>
<dbReference type="OrthoDB" id="526825at2759"/>
<keyword evidence="3" id="KW-1185">Reference proteome</keyword>
<comment type="caution">
    <text evidence="2">The sequence shown here is derived from an EMBL/GenBank/DDBJ whole genome shotgun (WGS) entry which is preliminary data.</text>
</comment>
<reference evidence="2" key="1">
    <citation type="journal article" date="2021" name="Proc. Natl. Acad. Sci. U.S.A.">
        <title>Three genomes in the algal genus Volvox reveal the fate of a haploid sex-determining region after a transition to homothallism.</title>
        <authorList>
            <person name="Yamamoto K."/>
            <person name="Hamaji T."/>
            <person name="Kawai-Toyooka H."/>
            <person name="Matsuzaki R."/>
            <person name="Takahashi F."/>
            <person name="Nishimura Y."/>
            <person name="Kawachi M."/>
            <person name="Noguchi H."/>
            <person name="Minakuchi Y."/>
            <person name="Umen J.G."/>
            <person name="Toyoda A."/>
            <person name="Nozaki H."/>
        </authorList>
    </citation>
    <scope>NUCLEOTIDE SEQUENCE</scope>
    <source>
        <strain evidence="2">NIES-3786</strain>
    </source>
</reference>
<evidence type="ECO:0000313" key="3">
    <source>
        <dbReference type="Proteomes" id="UP000747110"/>
    </source>
</evidence>
<proteinExistence type="predicted"/>
<dbReference type="AlphaFoldDB" id="A0A8J4BY93"/>
<accession>A0A8J4BY93</accession>